<evidence type="ECO:0000313" key="2">
    <source>
        <dbReference type="Proteomes" id="UP000051063"/>
    </source>
</evidence>
<reference evidence="1 2" key="1">
    <citation type="submission" date="2015-09" db="EMBL/GenBank/DDBJ databases">
        <title>Genome sequencing project for genomic taxonomy and phylogenomics of Bacillus-like bacteria.</title>
        <authorList>
            <person name="Liu B."/>
            <person name="Wang J."/>
            <person name="Zhu Y."/>
            <person name="Liu G."/>
            <person name="Chen Q."/>
            <person name="Chen Z."/>
            <person name="Lan J."/>
            <person name="Che J."/>
            <person name="Ge C."/>
            <person name="Shi H."/>
            <person name="Pan Z."/>
            <person name="Liu X."/>
        </authorList>
    </citation>
    <scope>NUCLEOTIDE SEQUENCE [LARGE SCALE GENOMIC DNA]</scope>
    <source>
        <strain evidence="1 2">DSM 8552</strain>
    </source>
</reference>
<evidence type="ECO:0000313" key="1">
    <source>
        <dbReference type="EMBL" id="KQL44704.1"/>
    </source>
</evidence>
<keyword evidence="2" id="KW-1185">Reference proteome</keyword>
<dbReference type="Proteomes" id="UP000051063">
    <property type="component" value="Unassembled WGS sequence"/>
</dbReference>
<comment type="caution">
    <text evidence="1">The sequence shown here is derived from an EMBL/GenBank/DDBJ whole genome shotgun (WGS) entry which is preliminary data.</text>
</comment>
<accession>A0ABR5N2H2</accession>
<dbReference type="EMBL" id="LJJB01000013">
    <property type="protein sequence ID" value="KQL44704.1"/>
    <property type="molecule type" value="Genomic_DNA"/>
</dbReference>
<name>A0ABR5N2H2_BRECH</name>
<gene>
    <name evidence="1" type="ORF">AN963_25380</name>
</gene>
<protein>
    <submittedName>
        <fullName evidence="1">Uncharacterized protein</fullName>
    </submittedName>
</protein>
<proteinExistence type="predicted"/>
<sequence length="88" mass="9862">MKNAQFFSKERAFFVASENLQILRDMRFTIMTSTSAAYEDSPAFVENEELAGTVGEQDDYLGAICRCDIRHIPATGHESPPFPIEFGP</sequence>
<organism evidence="1 2">
    <name type="scientific">Brevibacillus choshinensis</name>
    <dbReference type="NCBI Taxonomy" id="54911"/>
    <lineage>
        <taxon>Bacteria</taxon>
        <taxon>Bacillati</taxon>
        <taxon>Bacillota</taxon>
        <taxon>Bacilli</taxon>
        <taxon>Bacillales</taxon>
        <taxon>Paenibacillaceae</taxon>
        <taxon>Brevibacillus</taxon>
    </lineage>
</organism>